<name>A0A4S2HFM9_9PROT</name>
<dbReference type="EMBL" id="SRXV01000001">
    <property type="protein sequence ID" value="TGY94925.1"/>
    <property type="molecule type" value="Genomic_DNA"/>
</dbReference>
<keyword evidence="10" id="KW-1185">Reference proteome</keyword>
<evidence type="ECO:0000256" key="6">
    <source>
        <dbReference type="SAM" id="MobiDB-lite"/>
    </source>
</evidence>
<reference evidence="9 10" key="1">
    <citation type="journal article" date="2013" name="Int. J. Syst. Evol. Microbiol.">
        <title>Marinicauda pacifica gen. nov., sp. nov., a prosthecate alphaproteobacterium of the family Hyphomonadaceae isolated from deep seawater.</title>
        <authorList>
            <person name="Zhang X.Y."/>
            <person name="Li G.W."/>
            <person name="Wang C.S."/>
            <person name="Zhang Y.J."/>
            <person name="Xu X.W."/>
            <person name="Li H."/>
            <person name="Liu A."/>
            <person name="Liu C."/>
            <person name="Xie B.B."/>
            <person name="Qin Q.L."/>
            <person name="Xu Z."/>
            <person name="Chen X.L."/>
            <person name="Zhou B.C."/>
            <person name="Zhang Y.Z."/>
        </authorList>
    </citation>
    <scope>NUCLEOTIDE SEQUENCE [LARGE SCALE GENOMIC DNA]</scope>
    <source>
        <strain evidence="9 10">P-1 km-3</strain>
    </source>
</reference>
<dbReference type="Proteomes" id="UP000305451">
    <property type="component" value="Unassembled WGS sequence"/>
</dbReference>
<evidence type="ECO:0000256" key="3">
    <source>
        <dbReference type="ARBA" id="ARBA00022989"/>
    </source>
</evidence>
<evidence type="ECO:0000256" key="2">
    <source>
        <dbReference type="ARBA" id="ARBA00022692"/>
    </source>
</evidence>
<dbReference type="PANTHER" id="PTHR12763">
    <property type="match status" value="1"/>
</dbReference>
<feature type="domain" description="J" evidence="8">
    <location>
        <begin position="76"/>
        <end position="130"/>
    </location>
</feature>
<sequence length="130" mass="13243">MKTETAAQSTRITLGVIGVLAGLFLTLRGAGVLGVPIAGAAIGMLGIAMRGGRSKAGGQERTGGRAPSQRGMDAGEAREILGVGKDAGEDEIRSAHRTLMKRVHPDAGGSDGLASRVTLARDVLLDALKK</sequence>
<evidence type="ECO:0000256" key="1">
    <source>
        <dbReference type="ARBA" id="ARBA00004167"/>
    </source>
</evidence>
<dbReference type="PANTHER" id="PTHR12763:SF28">
    <property type="entry name" value="GEO10507P1-RELATED"/>
    <property type="match status" value="1"/>
</dbReference>
<evidence type="ECO:0000256" key="5">
    <source>
        <dbReference type="ARBA" id="ARBA00038105"/>
    </source>
</evidence>
<protein>
    <submittedName>
        <fullName evidence="9">Molecular chaperone DnaJ</fullName>
    </submittedName>
</protein>
<dbReference type="AlphaFoldDB" id="A0A4S2HFM9"/>
<dbReference type="Gene3D" id="1.10.287.110">
    <property type="entry name" value="DnaJ domain"/>
    <property type="match status" value="1"/>
</dbReference>
<keyword evidence="3 7" id="KW-1133">Transmembrane helix</keyword>
<gene>
    <name evidence="9" type="ORF">E5162_02280</name>
</gene>
<feature type="region of interest" description="Disordered" evidence="6">
    <location>
        <begin position="52"/>
        <end position="75"/>
    </location>
</feature>
<keyword evidence="2 7" id="KW-0812">Transmembrane</keyword>
<dbReference type="CDD" id="cd06257">
    <property type="entry name" value="DnaJ"/>
    <property type="match status" value="1"/>
</dbReference>
<comment type="subcellular location">
    <subcellularLocation>
        <location evidence="1">Membrane</location>
        <topology evidence="1">Single-pass membrane protein</topology>
    </subcellularLocation>
</comment>
<evidence type="ECO:0000313" key="10">
    <source>
        <dbReference type="Proteomes" id="UP000305451"/>
    </source>
</evidence>
<dbReference type="PROSITE" id="PS50076">
    <property type="entry name" value="DNAJ_2"/>
    <property type="match status" value="1"/>
</dbReference>
<proteinExistence type="inferred from homology"/>
<evidence type="ECO:0000256" key="4">
    <source>
        <dbReference type="ARBA" id="ARBA00023136"/>
    </source>
</evidence>
<comment type="similarity">
    <text evidence="5">Belongs to the TIM14 family.</text>
</comment>
<keyword evidence="4 7" id="KW-0472">Membrane</keyword>
<feature type="transmembrane region" description="Helical" evidence="7">
    <location>
        <begin position="12"/>
        <end position="27"/>
    </location>
</feature>
<dbReference type="Pfam" id="PF00226">
    <property type="entry name" value="DnaJ"/>
    <property type="match status" value="1"/>
</dbReference>
<dbReference type="InterPro" id="IPR001623">
    <property type="entry name" value="DnaJ_domain"/>
</dbReference>
<dbReference type="OrthoDB" id="9811070at2"/>
<organism evidence="9 10">
    <name type="scientific">Marinicauda pacifica</name>
    <dbReference type="NCBI Taxonomy" id="1133559"/>
    <lineage>
        <taxon>Bacteria</taxon>
        <taxon>Pseudomonadati</taxon>
        <taxon>Pseudomonadota</taxon>
        <taxon>Alphaproteobacteria</taxon>
        <taxon>Maricaulales</taxon>
        <taxon>Maricaulaceae</taxon>
        <taxon>Marinicauda</taxon>
    </lineage>
</organism>
<accession>A0A4S2HFM9</accession>
<evidence type="ECO:0000313" key="9">
    <source>
        <dbReference type="EMBL" id="TGY94925.1"/>
    </source>
</evidence>
<dbReference type="SUPFAM" id="SSF46565">
    <property type="entry name" value="Chaperone J-domain"/>
    <property type="match status" value="1"/>
</dbReference>
<evidence type="ECO:0000259" key="8">
    <source>
        <dbReference type="PROSITE" id="PS50076"/>
    </source>
</evidence>
<dbReference type="GO" id="GO:0016020">
    <property type="term" value="C:membrane"/>
    <property type="evidence" value="ECO:0007669"/>
    <property type="project" value="UniProtKB-SubCell"/>
</dbReference>
<evidence type="ECO:0000256" key="7">
    <source>
        <dbReference type="SAM" id="Phobius"/>
    </source>
</evidence>
<dbReference type="SMART" id="SM00271">
    <property type="entry name" value="DnaJ"/>
    <property type="match status" value="1"/>
</dbReference>
<comment type="caution">
    <text evidence="9">The sequence shown here is derived from an EMBL/GenBank/DDBJ whole genome shotgun (WGS) entry which is preliminary data.</text>
</comment>
<dbReference type="InterPro" id="IPR036869">
    <property type="entry name" value="J_dom_sf"/>
</dbReference>